<dbReference type="GO" id="GO:0003841">
    <property type="term" value="F:1-acylglycerol-3-phosphate O-acyltransferase activity"/>
    <property type="evidence" value="ECO:0007669"/>
    <property type="project" value="TreeGrafter"/>
</dbReference>
<dbReference type="InterPro" id="IPR002123">
    <property type="entry name" value="Plipid/glycerol_acylTrfase"/>
</dbReference>
<organism evidence="8 9">
    <name type="scientific">Cocleimonas flava</name>
    <dbReference type="NCBI Taxonomy" id="634765"/>
    <lineage>
        <taxon>Bacteria</taxon>
        <taxon>Pseudomonadati</taxon>
        <taxon>Pseudomonadota</taxon>
        <taxon>Gammaproteobacteria</taxon>
        <taxon>Thiotrichales</taxon>
        <taxon>Thiotrichaceae</taxon>
        <taxon>Cocleimonas</taxon>
    </lineage>
</organism>
<dbReference type="RefSeq" id="WP_131906631.1">
    <property type="nucleotide sequence ID" value="NZ_BAAAFU010000006.1"/>
</dbReference>
<keyword evidence="9" id="KW-1185">Reference proteome</keyword>
<dbReference type="AlphaFoldDB" id="A0A4R1ETF1"/>
<feature type="transmembrane region" description="Helical" evidence="6">
    <location>
        <begin position="6"/>
        <end position="27"/>
    </location>
</feature>
<keyword evidence="6" id="KW-0812">Transmembrane</keyword>
<dbReference type="Pfam" id="PF01553">
    <property type="entry name" value="Acyltransferase"/>
    <property type="match status" value="1"/>
</dbReference>
<keyword evidence="4" id="KW-0443">Lipid metabolism</keyword>
<dbReference type="SMART" id="SM00563">
    <property type="entry name" value="PlsC"/>
    <property type="match status" value="1"/>
</dbReference>
<proteinExistence type="predicted"/>
<dbReference type="Proteomes" id="UP000294887">
    <property type="component" value="Unassembled WGS sequence"/>
</dbReference>
<dbReference type="SUPFAM" id="SSF69593">
    <property type="entry name" value="Glycerol-3-phosphate (1)-acyltransferase"/>
    <property type="match status" value="1"/>
</dbReference>
<sequence length="265" mass="29228">MKFIRILYKIPALIILSIIGMILMGAFSSRDKSLKNKGIPTLKQKQVRKWWLATVIKIVGLNFTVKGDVPSPDQPALWVANHASWLDIPVVGSMGAGFLSKAEVRKWPVIGWLGEKGGTVYIKRGGVNASQRASQEIANKINAGDNILVFPEGTTSTAGDVRRFHARIFAPVMDHNLAVQPIAVQYLNDKGEPHPKILWQDQSFMSNLLGIIGESSINVILTFLSLIPAGEFSERKRIAELCENQIKSIVVKKISMESKAISSEQ</sequence>
<evidence type="ECO:0000259" key="7">
    <source>
        <dbReference type="SMART" id="SM00563"/>
    </source>
</evidence>
<name>A0A4R1ETF1_9GAMM</name>
<keyword evidence="2" id="KW-0444">Lipid biosynthesis</keyword>
<evidence type="ECO:0000256" key="4">
    <source>
        <dbReference type="ARBA" id="ARBA00023098"/>
    </source>
</evidence>
<evidence type="ECO:0000256" key="6">
    <source>
        <dbReference type="SAM" id="Phobius"/>
    </source>
</evidence>
<keyword evidence="6" id="KW-0472">Membrane</keyword>
<feature type="domain" description="Phospholipid/glycerol acyltransferase" evidence="7">
    <location>
        <begin position="76"/>
        <end position="187"/>
    </location>
</feature>
<dbReference type="EMBL" id="SMFQ01000004">
    <property type="protein sequence ID" value="TCJ84906.1"/>
    <property type="molecule type" value="Genomic_DNA"/>
</dbReference>
<evidence type="ECO:0000313" key="9">
    <source>
        <dbReference type="Proteomes" id="UP000294887"/>
    </source>
</evidence>
<evidence type="ECO:0000256" key="3">
    <source>
        <dbReference type="ARBA" id="ARBA00022679"/>
    </source>
</evidence>
<evidence type="ECO:0000313" key="8">
    <source>
        <dbReference type="EMBL" id="TCJ84906.1"/>
    </source>
</evidence>
<dbReference type="CDD" id="cd07989">
    <property type="entry name" value="LPLAT_AGPAT-like"/>
    <property type="match status" value="1"/>
</dbReference>
<keyword evidence="5 8" id="KW-0012">Acyltransferase</keyword>
<evidence type="ECO:0000256" key="2">
    <source>
        <dbReference type="ARBA" id="ARBA00022516"/>
    </source>
</evidence>
<comment type="pathway">
    <text evidence="1">Lipid metabolism.</text>
</comment>
<dbReference type="GO" id="GO:0006654">
    <property type="term" value="P:phosphatidic acid biosynthetic process"/>
    <property type="evidence" value="ECO:0007669"/>
    <property type="project" value="TreeGrafter"/>
</dbReference>
<evidence type="ECO:0000256" key="5">
    <source>
        <dbReference type="ARBA" id="ARBA00023315"/>
    </source>
</evidence>
<dbReference type="PANTHER" id="PTHR10434:SF64">
    <property type="entry name" value="1-ACYL-SN-GLYCEROL-3-PHOSPHATE ACYLTRANSFERASE-RELATED"/>
    <property type="match status" value="1"/>
</dbReference>
<keyword evidence="6" id="KW-1133">Transmembrane helix</keyword>
<dbReference type="PANTHER" id="PTHR10434">
    <property type="entry name" value="1-ACYL-SN-GLYCEROL-3-PHOSPHATE ACYLTRANSFERASE"/>
    <property type="match status" value="1"/>
</dbReference>
<evidence type="ECO:0000256" key="1">
    <source>
        <dbReference type="ARBA" id="ARBA00005189"/>
    </source>
</evidence>
<reference evidence="8 9" key="1">
    <citation type="submission" date="2019-03" db="EMBL/GenBank/DDBJ databases">
        <title>Genomic Encyclopedia of Type Strains, Phase IV (KMG-IV): sequencing the most valuable type-strain genomes for metagenomic binning, comparative biology and taxonomic classification.</title>
        <authorList>
            <person name="Goeker M."/>
        </authorList>
    </citation>
    <scope>NUCLEOTIDE SEQUENCE [LARGE SCALE GENOMIC DNA]</scope>
    <source>
        <strain evidence="8 9">DSM 24830</strain>
    </source>
</reference>
<protein>
    <submittedName>
        <fullName evidence="8">Lyso-ornithine lipid acyltransferase</fullName>
    </submittedName>
</protein>
<keyword evidence="3 8" id="KW-0808">Transferase</keyword>
<accession>A0A4R1ETF1</accession>
<dbReference type="OrthoDB" id="9806880at2"/>
<comment type="caution">
    <text evidence="8">The sequence shown here is derived from an EMBL/GenBank/DDBJ whole genome shotgun (WGS) entry which is preliminary data.</text>
</comment>
<gene>
    <name evidence="8" type="ORF">EV695_2869</name>
</gene>